<dbReference type="EMBL" id="BQNB010020370">
    <property type="protein sequence ID" value="GJT95239.1"/>
    <property type="molecule type" value="Genomic_DNA"/>
</dbReference>
<comment type="caution">
    <text evidence="2">The sequence shown here is derived from an EMBL/GenBank/DDBJ whole genome shotgun (WGS) entry which is preliminary data.</text>
</comment>
<feature type="coiled-coil region" evidence="1">
    <location>
        <begin position="14"/>
        <end position="76"/>
    </location>
</feature>
<protein>
    <submittedName>
        <fullName evidence="2">Uncharacterized protein</fullName>
    </submittedName>
</protein>
<reference evidence="2" key="2">
    <citation type="submission" date="2022-01" db="EMBL/GenBank/DDBJ databases">
        <authorList>
            <person name="Yamashiro T."/>
            <person name="Shiraishi A."/>
            <person name="Satake H."/>
            <person name="Nakayama K."/>
        </authorList>
    </citation>
    <scope>NUCLEOTIDE SEQUENCE</scope>
</reference>
<reference evidence="2" key="1">
    <citation type="journal article" date="2022" name="Int. J. Mol. Sci.">
        <title>Draft Genome of Tanacetum Coccineum: Genomic Comparison of Closely Related Tanacetum-Family Plants.</title>
        <authorList>
            <person name="Yamashiro T."/>
            <person name="Shiraishi A."/>
            <person name="Nakayama K."/>
            <person name="Satake H."/>
        </authorList>
    </citation>
    <scope>NUCLEOTIDE SEQUENCE</scope>
</reference>
<keyword evidence="1" id="KW-0175">Coiled coil</keyword>
<dbReference type="Proteomes" id="UP001151760">
    <property type="component" value="Unassembled WGS sequence"/>
</dbReference>
<accession>A0ABQ5I687</accession>
<sequence>EEEIKKLDQEIHSLKSADTEVHGLRNQTKNLEALLEAEVDMKKAAEAKNVELAEELENLCAKFSDLQVNNTQLSQQVCAEMDARLDKLSIDFDEELYPHMLTAIAGRRWLIGHGLRLAVLKCAESLEIRHVITSDYTL</sequence>
<keyword evidence="3" id="KW-1185">Reference proteome</keyword>
<name>A0ABQ5I687_9ASTR</name>
<gene>
    <name evidence="2" type="ORF">Tco_1090757</name>
</gene>
<evidence type="ECO:0000313" key="2">
    <source>
        <dbReference type="EMBL" id="GJT95239.1"/>
    </source>
</evidence>
<evidence type="ECO:0000313" key="3">
    <source>
        <dbReference type="Proteomes" id="UP001151760"/>
    </source>
</evidence>
<organism evidence="2 3">
    <name type="scientific">Tanacetum coccineum</name>
    <dbReference type="NCBI Taxonomy" id="301880"/>
    <lineage>
        <taxon>Eukaryota</taxon>
        <taxon>Viridiplantae</taxon>
        <taxon>Streptophyta</taxon>
        <taxon>Embryophyta</taxon>
        <taxon>Tracheophyta</taxon>
        <taxon>Spermatophyta</taxon>
        <taxon>Magnoliopsida</taxon>
        <taxon>eudicotyledons</taxon>
        <taxon>Gunneridae</taxon>
        <taxon>Pentapetalae</taxon>
        <taxon>asterids</taxon>
        <taxon>campanulids</taxon>
        <taxon>Asterales</taxon>
        <taxon>Asteraceae</taxon>
        <taxon>Asteroideae</taxon>
        <taxon>Anthemideae</taxon>
        <taxon>Anthemidinae</taxon>
        <taxon>Tanacetum</taxon>
    </lineage>
</organism>
<evidence type="ECO:0000256" key="1">
    <source>
        <dbReference type="SAM" id="Coils"/>
    </source>
</evidence>
<feature type="non-terminal residue" evidence="2">
    <location>
        <position position="1"/>
    </location>
</feature>
<proteinExistence type="predicted"/>